<protein>
    <recommendedName>
        <fullName evidence="1">DDE-1 domain-containing protein</fullName>
    </recommendedName>
</protein>
<dbReference type="InterPro" id="IPR052958">
    <property type="entry name" value="IFN-induced_PKR_regulator"/>
</dbReference>
<sequence>MNKAVDEVIDKAMTYREVQDTYELPKNTLLRMSHSDLSFQVPEKTSAARAMGLVITTFFRKLGEVLDKYKFQLDRIFNCDAPGIRFTAEFNPSGWMQTDIFYRWLQKFIQFTHASKNNLVILLLDGHATHTKNINLIDLARENGVFGGIISPYLQNQKSLMAKHCVGIATDGCSIMTSTVRGAVKYIQSNAAPNAVYSPCSNHCLNLSISKSSSVMSAKRNFDLKKVFGKEKHLMSLCETRWIKRHDSILIFKNSLQYIIKSLNLITEWQDNDSSVKAYSLLNSLTTCQTLISLLLYLTTPASKLLQASNTQPNTLSVSIEEYFRISVNNSLYDHVLDDLKYRFLNKKNLTVYKLLLLIPKHVVDIKSDDINYIAEIVDKEYSYLHIEKQYFTFELELWIAKWTRVKNEGKYKIIYYLLHLHKEKEVSTDNIIERFSKVKKRNIE</sequence>
<evidence type="ECO:0000259" key="1">
    <source>
        <dbReference type="Pfam" id="PF03184"/>
    </source>
</evidence>
<dbReference type="GO" id="GO:0003676">
    <property type="term" value="F:nucleic acid binding"/>
    <property type="evidence" value="ECO:0007669"/>
    <property type="project" value="InterPro"/>
</dbReference>
<dbReference type="PANTHER" id="PTHR46289">
    <property type="entry name" value="52 KDA REPRESSOR OF THE INHIBITOR OF THE PROTEIN KINASE-LIKE PROTEIN-RELATED"/>
    <property type="match status" value="1"/>
</dbReference>
<evidence type="ECO:0000313" key="3">
    <source>
        <dbReference type="Proteomes" id="UP000475862"/>
    </source>
</evidence>
<proteinExistence type="predicted"/>
<feature type="domain" description="DDE-1" evidence="1">
    <location>
        <begin position="88"/>
        <end position="136"/>
    </location>
</feature>
<dbReference type="Pfam" id="PF03184">
    <property type="entry name" value="DDE_1"/>
    <property type="match status" value="1"/>
</dbReference>
<dbReference type="OrthoDB" id="6605474at2759"/>
<dbReference type="PANTHER" id="PTHR46289:SF14">
    <property type="entry name" value="DUF4371 DOMAIN-CONTAINING PROTEIN"/>
    <property type="match status" value="1"/>
</dbReference>
<keyword evidence="3" id="KW-1185">Reference proteome</keyword>
<comment type="caution">
    <text evidence="2">The sequence shown here is derived from an EMBL/GenBank/DDBJ whole genome shotgun (WGS) entry which is preliminary data.</text>
</comment>
<reference evidence="2 3" key="1">
    <citation type="submission" date="2019-08" db="EMBL/GenBank/DDBJ databases">
        <title>The genome of the soybean aphid Biotype 1, its phylome, world population structure and adaptation to the North American continent.</title>
        <authorList>
            <person name="Giordano R."/>
            <person name="Donthu R.K."/>
            <person name="Hernandez A.G."/>
            <person name="Wright C.L."/>
            <person name="Zimin A.V."/>
        </authorList>
    </citation>
    <scope>NUCLEOTIDE SEQUENCE [LARGE SCALE GENOMIC DNA]</scope>
    <source>
        <tissue evidence="2">Whole aphids</tissue>
    </source>
</reference>
<organism evidence="2 3">
    <name type="scientific">Aphis glycines</name>
    <name type="common">Soybean aphid</name>
    <dbReference type="NCBI Taxonomy" id="307491"/>
    <lineage>
        <taxon>Eukaryota</taxon>
        <taxon>Metazoa</taxon>
        <taxon>Ecdysozoa</taxon>
        <taxon>Arthropoda</taxon>
        <taxon>Hexapoda</taxon>
        <taxon>Insecta</taxon>
        <taxon>Pterygota</taxon>
        <taxon>Neoptera</taxon>
        <taxon>Paraneoptera</taxon>
        <taxon>Hemiptera</taxon>
        <taxon>Sternorrhyncha</taxon>
        <taxon>Aphidomorpha</taxon>
        <taxon>Aphidoidea</taxon>
        <taxon>Aphididae</taxon>
        <taxon>Aphidini</taxon>
        <taxon>Aphis</taxon>
        <taxon>Aphis</taxon>
    </lineage>
</organism>
<dbReference type="InterPro" id="IPR004875">
    <property type="entry name" value="DDE_SF_endonuclease_dom"/>
</dbReference>
<dbReference type="Proteomes" id="UP000475862">
    <property type="component" value="Unassembled WGS sequence"/>
</dbReference>
<dbReference type="EMBL" id="VYZN01000011">
    <property type="protein sequence ID" value="KAE9542269.1"/>
    <property type="molecule type" value="Genomic_DNA"/>
</dbReference>
<dbReference type="AlphaFoldDB" id="A0A6G0U0W9"/>
<gene>
    <name evidence="2" type="ORF">AGLY_003396</name>
</gene>
<evidence type="ECO:0000313" key="2">
    <source>
        <dbReference type="EMBL" id="KAE9542269.1"/>
    </source>
</evidence>
<accession>A0A6G0U0W9</accession>
<name>A0A6G0U0W9_APHGL</name>